<name>A0A2A5JML8_PSEO7</name>
<dbReference type="OrthoDB" id="6308093at2"/>
<comment type="caution">
    <text evidence="1">The sequence shown here is derived from an EMBL/GenBank/DDBJ whole genome shotgun (WGS) entry which is preliminary data.</text>
</comment>
<dbReference type="RefSeq" id="WP_099643082.1">
    <property type="nucleotide sequence ID" value="NZ_JAQPZX010000006.1"/>
</dbReference>
<dbReference type="AlphaFoldDB" id="A0A2A5JML8"/>
<gene>
    <name evidence="1" type="ORF">CEX98_16210</name>
</gene>
<sequence length="230" mass="25648">MVEINRFAVNSNEGKITPNKAATEQLKDHRVVPEAPSGYTDSNLTISLATSDISPEADARLKREGEEAFAKYTKEFEKTQQALLTSVDEFARFKEQQKASNPHLNMDSLDLTQADDGSLALVGGNLSGSQREELEAQLNENQTLKDAFSQVHKGLVSVLHYRTSENQSITEKDLQGAIQLNDLTERYSRKFSPDGFGQDYTTLEERIMSDPLLFFGKMADLLDPKINVMA</sequence>
<dbReference type="Proteomes" id="UP000228621">
    <property type="component" value="Unassembled WGS sequence"/>
</dbReference>
<dbReference type="EMBL" id="NKHF01000076">
    <property type="protein sequence ID" value="PCK30692.1"/>
    <property type="molecule type" value="Genomic_DNA"/>
</dbReference>
<evidence type="ECO:0000313" key="2">
    <source>
        <dbReference type="Proteomes" id="UP000228621"/>
    </source>
</evidence>
<organism evidence="1 2">
    <name type="scientific">Pseudoalteromonas piscicida</name>
    <dbReference type="NCBI Taxonomy" id="43662"/>
    <lineage>
        <taxon>Bacteria</taxon>
        <taxon>Pseudomonadati</taxon>
        <taxon>Pseudomonadota</taxon>
        <taxon>Gammaproteobacteria</taxon>
        <taxon>Alteromonadales</taxon>
        <taxon>Pseudoalteromonadaceae</taxon>
        <taxon>Pseudoalteromonas</taxon>
    </lineage>
</organism>
<proteinExistence type="predicted"/>
<accession>A0A2A5JML8</accession>
<protein>
    <submittedName>
        <fullName evidence="1">Uncharacterized protein</fullName>
    </submittedName>
</protein>
<evidence type="ECO:0000313" key="1">
    <source>
        <dbReference type="EMBL" id="PCK30692.1"/>
    </source>
</evidence>
<reference evidence="2" key="1">
    <citation type="journal article" date="2019" name="Genome Announc.">
        <title>Draft Genome Sequence of Pseudoalteromonas piscicida Strain 36Y ROTHPW, an Hypersaline Seawater Isolate from the South Coast of Sonora, Mexico.</title>
        <authorList>
            <person name="Sanchez-Diaz R."/>
            <person name="Molina-Garza Z.J."/>
            <person name="Cruz-Suarez L.E."/>
            <person name="Selvin J."/>
            <person name="Kiran G.S."/>
            <person name="Ibarra-Gamez J.C."/>
            <person name="Gomez-Gil B."/>
            <person name="Galaviz-Silva L."/>
        </authorList>
    </citation>
    <scope>NUCLEOTIDE SEQUENCE [LARGE SCALE GENOMIC DNA]</scope>
    <source>
        <strain evidence="2">36Y_RITHPW</strain>
    </source>
</reference>
<keyword evidence="2" id="KW-1185">Reference proteome</keyword>